<dbReference type="CDD" id="cd00207">
    <property type="entry name" value="fer2"/>
    <property type="match status" value="1"/>
</dbReference>
<evidence type="ECO:0000256" key="3">
    <source>
        <dbReference type="ARBA" id="ARBA00022723"/>
    </source>
</evidence>
<dbReference type="Proteomes" id="UP001549047">
    <property type="component" value="Unassembled WGS sequence"/>
</dbReference>
<dbReference type="PROSITE" id="PS51085">
    <property type="entry name" value="2FE2S_FER_2"/>
    <property type="match status" value="1"/>
</dbReference>
<evidence type="ECO:0000256" key="5">
    <source>
        <dbReference type="ARBA" id="ARBA00023014"/>
    </source>
</evidence>
<keyword evidence="9" id="KW-1185">Reference proteome</keyword>
<evidence type="ECO:0000256" key="1">
    <source>
        <dbReference type="ARBA" id="ARBA00010914"/>
    </source>
</evidence>
<evidence type="ECO:0000259" key="7">
    <source>
        <dbReference type="PROSITE" id="PS51085"/>
    </source>
</evidence>
<accession>A0ABV2J684</accession>
<keyword evidence="4" id="KW-0408">Iron</keyword>
<comment type="caution">
    <text evidence="8">The sequence shown here is derived from an EMBL/GenBank/DDBJ whole genome shotgun (WGS) entry which is preliminary data.</text>
</comment>
<keyword evidence="5" id="KW-0411">Iron-sulfur</keyword>
<dbReference type="PRINTS" id="PR00355">
    <property type="entry name" value="ADRENODOXIN"/>
</dbReference>
<dbReference type="SUPFAM" id="SSF54292">
    <property type="entry name" value="2Fe-2S ferredoxin-like"/>
    <property type="match status" value="1"/>
</dbReference>
<dbReference type="InterPro" id="IPR036010">
    <property type="entry name" value="2Fe-2S_ferredoxin-like_sf"/>
</dbReference>
<comment type="similarity">
    <text evidence="1">Belongs to the adrenodoxin/putidaredoxin family.</text>
</comment>
<keyword evidence="2" id="KW-0001">2Fe-2S</keyword>
<dbReference type="EMBL" id="JBEPMB010000016">
    <property type="protein sequence ID" value="MET3616270.1"/>
    <property type="molecule type" value="Genomic_DNA"/>
</dbReference>
<reference evidence="8 9" key="1">
    <citation type="submission" date="2024-06" db="EMBL/GenBank/DDBJ databases">
        <title>Genomic Encyclopedia of Type Strains, Phase IV (KMG-IV): sequencing the most valuable type-strain genomes for metagenomic binning, comparative biology and taxonomic classification.</title>
        <authorList>
            <person name="Goeker M."/>
        </authorList>
    </citation>
    <scope>NUCLEOTIDE SEQUENCE [LARGE SCALE GENOMIC DNA]</scope>
    <source>
        <strain evidence="8 9">DSM 29780</strain>
    </source>
</reference>
<proteinExistence type="inferred from homology"/>
<comment type="cofactor">
    <cofactor evidence="6">
        <name>[2Fe-2S] cluster</name>
        <dbReference type="ChEBI" id="CHEBI:190135"/>
    </cofactor>
</comment>
<dbReference type="InterPro" id="IPR001055">
    <property type="entry name" value="Adrenodoxin-like"/>
</dbReference>
<evidence type="ECO:0000256" key="6">
    <source>
        <dbReference type="ARBA" id="ARBA00034078"/>
    </source>
</evidence>
<protein>
    <submittedName>
        <fullName evidence="8">2Fe-2S ferredoxin</fullName>
    </submittedName>
</protein>
<sequence length="107" mass="11660">MPNVIFVRHSGEEIAIDVKTGESLMQAATRQSIQEIVGVCGGSMSCGTCHVFVEPDFFEKTGEIGDTEDVMLDLTATDRRETSRLSCQIVMAEALAGLRVHMPESQL</sequence>
<dbReference type="PANTHER" id="PTHR23426:SF65">
    <property type="entry name" value="FERREDOXIN-2, MITOCHONDRIAL"/>
    <property type="match status" value="1"/>
</dbReference>
<dbReference type="Gene3D" id="3.10.20.30">
    <property type="match status" value="1"/>
</dbReference>
<dbReference type="InterPro" id="IPR012675">
    <property type="entry name" value="Beta-grasp_dom_sf"/>
</dbReference>
<dbReference type="Pfam" id="PF00111">
    <property type="entry name" value="Fer2"/>
    <property type="match status" value="1"/>
</dbReference>
<feature type="domain" description="2Fe-2S ferredoxin-type" evidence="7">
    <location>
        <begin position="2"/>
        <end position="106"/>
    </location>
</feature>
<dbReference type="InterPro" id="IPR001041">
    <property type="entry name" value="2Fe-2S_ferredoxin-type"/>
</dbReference>
<dbReference type="RefSeq" id="WP_354558722.1">
    <property type="nucleotide sequence ID" value="NZ_JBEPMB010000016.1"/>
</dbReference>
<name>A0ABV2J684_9HYPH</name>
<evidence type="ECO:0000256" key="2">
    <source>
        <dbReference type="ARBA" id="ARBA00022714"/>
    </source>
</evidence>
<dbReference type="PANTHER" id="PTHR23426">
    <property type="entry name" value="FERREDOXIN/ADRENODOXIN"/>
    <property type="match status" value="1"/>
</dbReference>
<keyword evidence="3" id="KW-0479">Metal-binding</keyword>
<evidence type="ECO:0000256" key="4">
    <source>
        <dbReference type="ARBA" id="ARBA00023004"/>
    </source>
</evidence>
<evidence type="ECO:0000313" key="8">
    <source>
        <dbReference type="EMBL" id="MET3616270.1"/>
    </source>
</evidence>
<organism evidence="8 9">
    <name type="scientific">Rhizobium aquaticum</name>
    <dbReference type="NCBI Taxonomy" id="1549636"/>
    <lineage>
        <taxon>Bacteria</taxon>
        <taxon>Pseudomonadati</taxon>
        <taxon>Pseudomonadota</taxon>
        <taxon>Alphaproteobacteria</taxon>
        <taxon>Hyphomicrobiales</taxon>
        <taxon>Rhizobiaceae</taxon>
        <taxon>Rhizobium/Agrobacterium group</taxon>
        <taxon>Rhizobium</taxon>
    </lineage>
</organism>
<evidence type="ECO:0000313" key="9">
    <source>
        <dbReference type="Proteomes" id="UP001549047"/>
    </source>
</evidence>
<gene>
    <name evidence="8" type="ORF">ABID16_004619</name>
</gene>